<dbReference type="Proteomes" id="UP001472866">
    <property type="component" value="Chromosome 01"/>
</dbReference>
<dbReference type="EMBL" id="CP151501">
    <property type="protein sequence ID" value="WZN58574.1"/>
    <property type="molecule type" value="Genomic_DNA"/>
</dbReference>
<accession>A0AAX4NX89</accession>
<keyword evidence="2" id="KW-1185">Reference proteome</keyword>
<reference evidence="1 2" key="1">
    <citation type="submission" date="2024-03" db="EMBL/GenBank/DDBJ databases">
        <title>Complete genome sequence of the green alga Chloropicon roscoffensis RCC1871.</title>
        <authorList>
            <person name="Lemieux C."/>
            <person name="Pombert J.-F."/>
            <person name="Otis C."/>
            <person name="Turmel M."/>
        </authorList>
    </citation>
    <scope>NUCLEOTIDE SEQUENCE [LARGE SCALE GENOMIC DNA]</scope>
    <source>
        <strain evidence="1 2">RCC1871</strain>
    </source>
</reference>
<gene>
    <name evidence="1" type="ORF">HKI87_01g00980</name>
</gene>
<sequence>MAENIPQDAAFERSYKDETSFINHVPKTREEREALRDKDKLEKGRLEERKGCYYKYNENPDSNILCPPTNSLAYQDDTERFYRDFAAEEYGRRLEKKYKDDERYAKKRSEFSEREVNRWNKMEREYHENEAKQAALQDSIAAKRNSSSVNYNVITLKYANTHGGQLLKYEDDIIRYRATLRGRALEQKMSSVEYDLLTGDEKIDRVQVDKKPEPPTEN</sequence>
<organism evidence="1 2">
    <name type="scientific">Chloropicon roscoffensis</name>
    <dbReference type="NCBI Taxonomy" id="1461544"/>
    <lineage>
        <taxon>Eukaryota</taxon>
        <taxon>Viridiplantae</taxon>
        <taxon>Chlorophyta</taxon>
        <taxon>Chloropicophyceae</taxon>
        <taxon>Chloropicales</taxon>
        <taxon>Chloropicaceae</taxon>
        <taxon>Chloropicon</taxon>
    </lineage>
</organism>
<protein>
    <submittedName>
        <fullName evidence="1">Uncharacterized protein</fullName>
    </submittedName>
</protein>
<evidence type="ECO:0000313" key="2">
    <source>
        <dbReference type="Proteomes" id="UP001472866"/>
    </source>
</evidence>
<proteinExistence type="predicted"/>
<evidence type="ECO:0000313" key="1">
    <source>
        <dbReference type="EMBL" id="WZN58574.1"/>
    </source>
</evidence>
<name>A0AAX4NX89_9CHLO</name>
<dbReference type="AlphaFoldDB" id="A0AAX4NX89"/>